<dbReference type="PANTHER" id="PTHR43265">
    <property type="entry name" value="ESTERASE ESTD"/>
    <property type="match status" value="1"/>
</dbReference>
<dbReference type="InterPro" id="IPR053145">
    <property type="entry name" value="AB_hydrolase_Est10"/>
</dbReference>
<dbReference type="SUPFAM" id="SSF53474">
    <property type="entry name" value="alpha/beta-Hydrolases"/>
    <property type="match status" value="1"/>
</dbReference>
<accession>A0A829YJ34</accession>
<dbReference type="Gene3D" id="3.40.50.1820">
    <property type="entry name" value="alpha/beta hydrolase"/>
    <property type="match status" value="1"/>
</dbReference>
<keyword evidence="4" id="KW-1185">Reference proteome</keyword>
<dbReference type="GO" id="GO:0052689">
    <property type="term" value="F:carboxylic ester hydrolase activity"/>
    <property type="evidence" value="ECO:0007669"/>
    <property type="project" value="TreeGrafter"/>
</dbReference>
<gene>
    <name evidence="3" type="ORF">GCM10011487_53170</name>
</gene>
<dbReference type="InterPro" id="IPR000383">
    <property type="entry name" value="Xaa-Pro-like_dom"/>
</dbReference>
<proteinExistence type="predicted"/>
<feature type="signal peptide" evidence="1">
    <location>
        <begin position="1"/>
        <end position="23"/>
    </location>
</feature>
<dbReference type="RefSeq" id="WP_161814949.1">
    <property type="nucleotide sequence ID" value="NZ_BLJN01000006.1"/>
</dbReference>
<organism evidence="3 4">
    <name type="scientific">Steroidobacter agaridevorans</name>
    <dbReference type="NCBI Taxonomy" id="2695856"/>
    <lineage>
        <taxon>Bacteria</taxon>
        <taxon>Pseudomonadati</taxon>
        <taxon>Pseudomonadota</taxon>
        <taxon>Gammaproteobacteria</taxon>
        <taxon>Steroidobacterales</taxon>
        <taxon>Steroidobacteraceae</taxon>
        <taxon>Steroidobacter</taxon>
    </lineage>
</organism>
<feature type="domain" description="Xaa-Pro dipeptidyl-peptidase-like" evidence="2">
    <location>
        <begin position="44"/>
        <end position="296"/>
    </location>
</feature>
<dbReference type="InterPro" id="IPR029058">
    <property type="entry name" value="AB_hydrolase_fold"/>
</dbReference>
<evidence type="ECO:0000313" key="3">
    <source>
        <dbReference type="EMBL" id="GFE83317.1"/>
    </source>
</evidence>
<feature type="chain" id="PRO_5032508538" evidence="1">
    <location>
        <begin position="24"/>
        <end position="356"/>
    </location>
</feature>
<dbReference type="EMBL" id="BLJN01000006">
    <property type="protein sequence ID" value="GFE83317.1"/>
    <property type="molecule type" value="Genomic_DNA"/>
</dbReference>
<evidence type="ECO:0000256" key="1">
    <source>
        <dbReference type="SAM" id="SignalP"/>
    </source>
</evidence>
<evidence type="ECO:0000313" key="4">
    <source>
        <dbReference type="Proteomes" id="UP000445000"/>
    </source>
</evidence>
<dbReference type="Pfam" id="PF02129">
    <property type="entry name" value="Peptidase_S15"/>
    <property type="match status" value="1"/>
</dbReference>
<keyword evidence="3" id="KW-0378">Hydrolase</keyword>
<comment type="caution">
    <text evidence="3">The sequence shown here is derived from an EMBL/GenBank/DDBJ whole genome shotgun (WGS) entry which is preliminary data.</text>
</comment>
<evidence type="ECO:0000259" key="2">
    <source>
        <dbReference type="Pfam" id="PF02129"/>
    </source>
</evidence>
<protein>
    <submittedName>
        <fullName evidence="3">Alpha/beta hydrolase</fullName>
    </submittedName>
</protein>
<dbReference type="Proteomes" id="UP000445000">
    <property type="component" value="Unassembled WGS sequence"/>
</dbReference>
<reference evidence="4" key="1">
    <citation type="submission" date="2020-01" db="EMBL/GenBank/DDBJ databases">
        <title>'Steroidobacter agaridevorans' sp. nov., agar-degrading bacteria isolated from rhizosphere soils.</title>
        <authorList>
            <person name="Ikenaga M."/>
            <person name="Kataoka M."/>
            <person name="Murouchi A."/>
            <person name="Katsuragi S."/>
            <person name="Sakai M."/>
        </authorList>
    </citation>
    <scope>NUCLEOTIDE SEQUENCE [LARGE SCALE GENOMIC DNA]</scope>
    <source>
        <strain evidence="4">YU21-B</strain>
    </source>
</reference>
<sequence>MTCRIIAALLITAALLAHRSAIAAEMRETHPNIDTSYGTLTLRDGVKLQTIVTKPAAATGRLPAILFVQWLSCDTVAISDNPRDGWSAMLKEVVRRSNALVWRTEKRGIGASEGNCATMDYDTELADHRQALEQLRLRDDVDPKRIVIFGGSIGGTYAPLLAANQPVAGVMIWGAGATTWAERMLKFERNALELKGSPPDQLAREMTLRLQFFDRYLIHRQTPAQIAAADATLGAVWPSIVGTTANDHYGRPFAFHQQAQQADWAAAWSKVDAPVLALYGEYDWFESRDATSLIARIANAKSPGRGTFAEIPRMNHHFAQYPNATAAFAEKEGQVKPEPAVSVMLEWLKKILGSPS</sequence>
<dbReference type="PANTHER" id="PTHR43265:SF1">
    <property type="entry name" value="ESTERASE ESTD"/>
    <property type="match status" value="1"/>
</dbReference>
<dbReference type="AlphaFoldDB" id="A0A829YJ34"/>
<keyword evidence="1" id="KW-0732">Signal</keyword>
<name>A0A829YJ34_9GAMM</name>